<dbReference type="RefSeq" id="WP_281763877.1">
    <property type="nucleotide sequence ID" value="NZ_BRVO01000001.1"/>
</dbReference>
<keyword evidence="1" id="KW-1133">Transmembrane helix</keyword>
<sequence>MSNSGTLLGILFLFIFMVPILYLVFRERNKTRAVKNYIQQTATKFNLSGIEPVEIGHLIFLVNTNEKRGIIFNSNATTNQVAQFDKNTHAIIARFEDEKLANGKSIISKIIVTVKNPNTSEHLNVFDETYPNQLQCNNIVDQTKNMVHRLQRL</sequence>
<name>A0ABQ5MFQ5_9FLAO</name>
<evidence type="ECO:0000313" key="2">
    <source>
        <dbReference type="EMBL" id="GLB48224.1"/>
    </source>
</evidence>
<keyword evidence="1" id="KW-0472">Membrane</keyword>
<dbReference type="Proteomes" id="UP001143543">
    <property type="component" value="Unassembled WGS sequence"/>
</dbReference>
<protein>
    <submittedName>
        <fullName evidence="2">Uncharacterized protein</fullName>
    </submittedName>
</protein>
<gene>
    <name evidence="2" type="ORF">Y10_05920</name>
</gene>
<dbReference type="EMBL" id="BRVO01000001">
    <property type="protein sequence ID" value="GLB48224.1"/>
    <property type="molecule type" value="Genomic_DNA"/>
</dbReference>
<keyword evidence="1" id="KW-0812">Transmembrane</keyword>
<proteinExistence type="predicted"/>
<evidence type="ECO:0000313" key="3">
    <source>
        <dbReference type="Proteomes" id="UP001143543"/>
    </source>
</evidence>
<accession>A0ABQ5MFQ5</accession>
<feature type="transmembrane region" description="Helical" evidence="1">
    <location>
        <begin position="6"/>
        <end position="25"/>
    </location>
</feature>
<evidence type="ECO:0000256" key="1">
    <source>
        <dbReference type="SAM" id="Phobius"/>
    </source>
</evidence>
<keyword evidence="3" id="KW-1185">Reference proteome</keyword>
<organism evidence="2 3">
    <name type="scientific">Neptunitalea lumnitzerae</name>
    <dbReference type="NCBI Taxonomy" id="2965509"/>
    <lineage>
        <taxon>Bacteria</taxon>
        <taxon>Pseudomonadati</taxon>
        <taxon>Bacteroidota</taxon>
        <taxon>Flavobacteriia</taxon>
        <taxon>Flavobacteriales</taxon>
        <taxon>Flavobacteriaceae</taxon>
        <taxon>Neptunitalea</taxon>
    </lineage>
</organism>
<comment type="caution">
    <text evidence="2">The sequence shown here is derived from an EMBL/GenBank/DDBJ whole genome shotgun (WGS) entry which is preliminary data.</text>
</comment>
<reference evidence="2" key="1">
    <citation type="submission" date="2022-07" db="EMBL/GenBank/DDBJ databases">
        <title>Taxonomy of Novel Oxalotrophic and Methylotrophic Bacteria.</title>
        <authorList>
            <person name="Sahin N."/>
            <person name="Tani A."/>
        </authorList>
    </citation>
    <scope>NUCLEOTIDE SEQUENCE</scope>
    <source>
        <strain evidence="2">Y10</strain>
    </source>
</reference>